<dbReference type="InterPro" id="IPR029149">
    <property type="entry name" value="Creatin/AminoP/Spt16_N"/>
</dbReference>
<keyword evidence="3" id="KW-0479">Metal-binding</keyword>
<dbReference type="GO" id="GO:0030145">
    <property type="term" value="F:manganese ion binding"/>
    <property type="evidence" value="ECO:0007669"/>
    <property type="project" value="InterPro"/>
</dbReference>
<evidence type="ECO:0000313" key="8">
    <source>
        <dbReference type="EMBL" id="KAF5849139.1"/>
    </source>
</evidence>
<comment type="caution">
    <text evidence="8">The sequence shown here is derived from an EMBL/GenBank/DDBJ whole genome shotgun (WGS) entry which is preliminary data.</text>
</comment>
<protein>
    <recommendedName>
        <fullName evidence="6">Prolidase</fullName>
    </recommendedName>
</protein>
<dbReference type="InterPro" id="IPR052433">
    <property type="entry name" value="X-Pro_dipept-like"/>
</dbReference>
<evidence type="ECO:0000256" key="1">
    <source>
        <dbReference type="ARBA" id="ARBA00022438"/>
    </source>
</evidence>
<evidence type="ECO:0000256" key="5">
    <source>
        <dbReference type="ARBA" id="ARBA00023049"/>
    </source>
</evidence>
<accession>A0A8H5ZJ10</accession>
<dbReference type="EMBL" id="WNKQ01000009">
    <property type="protein sequence ID" value="KAF5849139.1"/>
    <property type="molecule type" value="Genomic_DNA"/>
</dbReference>
<name>A0A8H5ZJ10_COCSA</name>
<dbReference type="PANTHER" id="PTHR43226">
    <property type="entry name" value="XAA-PRO AMINOPEPTIDASE 3"/>
    <property type="match status" value="1"/>
</dbReference>
<dbReference type="AlphaFoldDB" id="A0A8H5ZJ10"/>
<dbReference type="Gene3D" id="3.40.350.10">
    <property type="entry name" value="Creatinase/prolidase N-terminal domain"/>
    <property type="match status" value="1"/>
</dbReference>
<dbReference type="Proteomes" id="UP000624244">
    <property type="component" value="Unassembled WGS sequence"/>
</dbReference>
<dbReference type="PANTHER" id="PTHR43226:SF3">
    <property type="entry name" value="XAA-PRO AMINOPEPTIDASE AN0832-RELATED"/>
    <property type="match status" value="1"/>
</dbReference>
<gene>
    <name evidence="8" type="ORF">GGP41_006033</name>
</gene>
<evidence type="ECO:0000256" key="4">
    <source>
        <dbReference type="ARBA" id="ARBA00022801"/>
    </source>
</evidence>
<evidence type="ECO:0000256" key="6">
    <source>
        <dbReference type="ARBA" id="ARBA00032413"/>
    </source>
</evidence>
<organism evidence="8 9">
    <name type="scientific">Cochliobolus sativus</name>
    <name type="common">Common root rot and spot blotch fungus</name>
    <name type="synonym">Bipolaris sorokiniana</name>
    <dbReference type="NCBI Taxonomy" id="45130"/>
    <lineage>
        <taxon>Eukaryota</taxon>
        <taxon>Fungi</taxon>
        <taxon>Dikarya</taxon>
        <taxon>Ascomycota</taxon>
        <taxon>Pezizomycotina</taxon>
        <taxon>Dothideomycetes</taxon>
        <taxon>Pleosporomycetidae</taxon>
        <taxon>Pleosporales</taxon>
        <taxon>Pleosporineae</taxon>
        <taxon>Pleosporaceae</taxon>
        <taxon>Bipolaris</taxon>
    </lineage>
</organism>
<keyword evidence="1" id="KW-0031">Aminopeptidase</keyword>
<dbReference type="SUPFAM" id="SSF53092">
    <property type="entry name" value="Creatinase/prolidase N-terminal domain"/>
    <property type="match status" value="1"/>
</dbReference>
<dbReference type="Pfam" id="PF05195">
    <property type="entry name" value="AMP_N"/>
    <property type="match status" value="1"/>
</dbReference>
<keyword evidence="5" id="KW-0482">Metalloprotease</keyword>
<evidence type="ECO:0000256" key="3">
    <source>
        <dbReference type="ARBA" id="ARBA00022723"/>
    </source>
</evidence>
<reference evidence="8" key="1">
    <citation type="submission" date="2019-11" db="EMBL/GenBank/DDBJ databases">
        <title>Bipolaris sorokiniana Genome sequencing.</title>
        <authorList>
            <person name="Wang H."/>
        </authorList>
    </citation>
    <scope>NUCLEOTIDE SEQUENCE</scope>
</reference>
<keyword evidence="4" id="KW-0378">Hydrolase</keyword>
<feature type="domain" description="Aminopeptidase P N-terminal" evidence="7">
    <location>
        <begin position="57"/>
        <end position="108"/>
    </location>
</feature>
<dbReference type="GO" id="GO:0006508">
    <property type="term" value="P:proteolysis"/>
    <property type="evidence" value="ECO:0007669"/>
    <property type="project" value="UniProtKB-KW"/>
</dbReference>
<proteinExistence type="predicted"/>
<dbReference type="InterPro" id="IPR007865">
    <property type="entry name" value="Aminopep_P_N"/>
</dbReference>
<keyword evidence="2" id="KW-0645">Protease</keyword>
<evidence type="ECO:0000256" key="2">
    <source>
        <dbReference type="ARBA" id="ARBA00022670"/>
    </source>
</evidence>
<evidence type="ECO:0000259" key="7">
    <source>
        <dbReference type="Pfam" id="PF05195"/>
    </source>
</evidence>
<dbReference type="GO" id="GO:0070006">
    <property type="term" value="F:metalloaminopeptidase activity"/>
    <property type="evidence" value="ECO:0007669"/>
    <property type="project" value="InterPro"/>
</dbReference>
<evidence type="ECO:0000313" key="9">
    <source>
        <dbReference type="Proteomes" id="UP000624244"/>
    </source>
</evidence>
<sequence length="114" mass="13346">MRQVLHSQCFCRSEKGATMQVLDATSLAERLRWEDQDYWLHLEAETPFDKYPAKQHARRVQEKMGIEHGLIYLPGQPARNNEDSDMPAPFRQRRYFYYLSGCVAPKSLTASFMC</sequence>